<protein>
    <submittedName>
        <fullName evidence="2">Uncharacterized protein</fullName>
    </submittedName>
</protein>
<accession>A0ABR9EEQ2</accession>
<feature type="transmembrane region" description="Helical" evidence="1">
    <location>
        <begin position="12"/>
        <end position="33"/>
    </location>
</feature>
<keyword evidence="3" id="KW-1185">Reference proteome</keyword>
<proteinExistence type="predicted"/>
<organism evidence="2 3">
    <name type="scientific">Pseudoalteromonas aurantia 208</name>
    <dbReference type="NCBI Taxonomy" id="1314867"/>
    <lineage>
        <taxon>Bacteria</taxon>
        <taxon>Pseudomonadati</taxon>
        <taxon>Pseudomonadota</taxon>
        <taxon>Gammaproteobacteria</taxon>
        <taxon>Alteromonadales</taxon>
        <taxon>Pseudoalteromonadaceae</taxon>
        <taxon>Pseudoalteromonas</taxon>
    </lineage>
</organism>
<keyword evidence="1" id="KW-0812">Transmembrane</keyword>
<gene>
    <name evidence="2" type="ORF">PAUR_a3962</name>
</gene>
<name>A0ABR9EEQ2_9GAMM</name>
<evidence type="ECO:0000313" key="3">
    <source>
        <dbReference type="Proteomes" id="UP000615755"/>
    </source>
</evidence>
<comment type="caution">
    <text evidence="2">The sequence shown here is derived from an EMBL/GenBank/DDBJ whole genome shotgun (WGS) entry which is preliminary data.</text>
</comment>
<evidence type="ECO:0000313" key="2">
    <source>
        <dbReference type="EMBL" id="MBE0369458.1"/>
    </source>
</evidence>
<sequence>MMYGQEDIFSRRVGDFILFFCFTLYSMAAIQLLHSSK</sequence>
<keyword evidence="1" id="KW-0472">Membrane</keyword>
<reference evidence="2 3" key="1">
    <citation type="submission" date="2015-03" db="EMBL/GenBank/DDBJ databases">
        <title>Genome sequence of Pseudoalteromonas aurantia.</title>
        <authorList>
            <person name="Xie B.-B."/>
            <person name="Rong J.-C."/>
            <person name="Qin Q.-L."/>
            <person name="Zhang Y.-Z."/>
        </authorList>
    </citation>
    <scope>NUCLEOTIDE SEQUENCE [LARGE SCALE GENOMIC DNA]</scope>
    <source>
        <strain evidence="2 3">208</strain>
    </source>
</reference>
<dbReference type="EMBL" id="AQGV01000013">
    <property type="protein sequence ID" value="MBE0369458.1"/>
    <property type="molecule type" value="Genomic_DNA"/>
</dbReference>
<keyword evidence="1" id="KW-1133">Transmembrane helix</keyword>
<evidence type="ECO:0000256" key="1">
    <source>
        <dbReference type="SAM" id="Phobius"/>
    </source>
</evidence>
<dbReference type="Proteomes" id="UP000615755">
    <property type="component" value="Unassembled WGS sequence"/>
</dbReference>